<dbReference type="EMBL" id="BQNB010017207">
    <property type="protein sequence ID" value="GJT60527.1"/>
    <property type="molecule type" value="Genomic_DNA"/>
</dbReference>
<dbReference type="Proteomes" id="UP001151760">
    <property type="component" value="Unassembled WGS sequence"/>
</dbReference>
<protein>
    <submittedName>
        <fullName evidence="2">Uncharacterized protein</fullName>
    </submittedName>
</protein>
<keyword evidence="1" id="KW-1133">Transmembrane helix</keyword>
<keyword evidence="1" id="KW-0472">Membrane</keyword>
<name>A0ABQ5FBB5_9ASTR</name>
<gene>
    <name evidence="2" type="ORF">Tco_1004060</name>
</gene>
<accession>A0ABQ5FBB5</accession>
<reference evidence="2" key="2">
    <citation type="submission" date="2022-01" db="EMBL/GenBank/DDBJ databases">
        <authorList>
            <person name="Yamashiro T."/>
            <person name="Shiraishi A."/>
            <person name="Satake H."/>
            <person name="Nakayama K."/>
        </authorList>
    </citation>
    <scope>NUCLEOTIDE SEQUENCE</scope>
</reference>
<comment type="caution">
    <text evidence="2">The sequence shown here is derived from an EMBL/GenBank/DDBJ whole genome shotgun (WGS) entry which is preliminary data.</text>
</comment>
<reference evidence="2" key="1">
    <citation type="journal article" date="2022" name="Int. J. Mol. Sci.">
        <title>Draft Genome of Tanacetum Coccineum: Genomic Comparison of Closely Related Tanacetum-Family Plants.</title>
        <authorList>
            <person name="Yamashiro T."/>
            <person name="Shiraishi A."/>
            <person name="Nakayama K."/>
            <person name="Satake H."/>
        </authorList>
    </citation>
    <scope>NUCLEOTIDE SEQUENCE</scope>
</reference>
<keyword evidence="1" id="KW-0812">Transmembrane</keyword>
<evidence type="ECO:0000313" key="2">
    <source>
        <dbReference type="EMBL" id="GJT60527.1"/>
    </source>
</evidence>
<proteinExistence type="predicted"/>
<evidence type="ECO:0000313" key="3">
    <source>
        <dbReference type="Proteomes" id="UP001151760"/>
    </source>
</evidence>
<evidence type="ECO:0000256" key="1">
    <source>
        <dbReference type="SAM" id="Phobius"/>
    </source>
</evidence>
<keyword evidence="3" id="KW-1185">Reference proteome</keyword>
<feature type="transmembrane region" description="Helical" evidence="1">
    <location>
        <begin position="30"/>
        <end position="51"/>
    </location>
</feature>
<organism evidence="2 3">
    <name type="scientific">Tanacetum coccineum</name>
    <dbReference type="NCBI Taxonomy" id="301880"/>
    <lineage>
        <taxon>Eukaryota</taxon>
        <taxon>Viridiplantae</taxon>
        <taxon>Streptophyta</taxon>
        <taxon>Embryophyta</taxon>
        <taxon>Tracheophyta</taxon>
        <taxon>Spermatophyta</taxon>
        <taxon>Magnoliopsida</taxon>
        <taxon>eudicotyledons</taxon>
        <taxon>Gunneridae</taxon>
        <taxon>Pentapetalae</taxon>
        <taxon>asterids</taxon>
        <taxon>campanulids</taxon>
        <taxon>Asterales</taxon>
        <taxon>Asteraceae</taxon>
        <taxon>Asteroideae</taxon>
        <taxon>Anthemideae</taxon>
        <taxon>Anthemidinae</taxon>
        <taxon>Tanacetum</taxon>
    </lineage>
</organism>
<sequence>MARYRHYDRTLEGKGHRRCILRTSIPARRVVMLTFISVIGSSAIIANQIVFRLKWKKRSWMVAVRPTDRPGTGRILLIDFIPLPRHSAAFPLRETWKKRSLDVSLMALSAYVGESTIIPVCSVGRVIGFWKPEELGRECSCKVLRVVGGLAPVLEKDASSSKRFLPAIARDLF</sequence>